<feature type="transmembrane region" description="Helical" evidence="3">
    <location>
        <begin position="68"/>
        <end position="86"/>
    </location>
</feature>
<keyword evidence="3" id="KW-1133">Transmembrane helix</keyword>
<dbReference type="Proteomes" id="UP000474967">
    <property type="component" value="Unassembled WGS sequence"/>
</dbReference>
<protein>
    <submittedName>
        <fullName evidence="4">Uncharacterized protein</fullName>
    </submittedName>
</protein>
<dbReference type="GO" id="GO:0005840">
    <property type="term" value="C:ribosome"/>
    <property type="evidence" value="ECO:0007669"/>
    <property type="project" value="UniProtKB-KW"/>
</dbReference>
<dbReference type="GO" id="GO:0006412">
    <property type="term" value="P:translation"/>
    <property type="evidence" value="ECO:0007669"/>
    <property type="project" value="InterPro"/>
</dbReference>
<dbReference type="PROSITE" id="PS00055">
    <property type="entry name" value="RIBOSOMAL_S12"/>
    <property type="match status" value="1"/>
</dbReference>
<feature type="transmembrane region" description="Helical" evidence="3">
    <location>
        <begin position="98"/>
        <end position="116"/>
    </location>
</feature>
<comment type="caution">
    <text evidence="4">The sequence shown here is derived from an EMBL/GenBank/DDBJ whole genome shotgun (WGS) entry which is preliminary data.</text>
</comment>
<feature type="transmembrane region" description="Helical" evidence="3">
    <location>
        <begin position="7"/>
        <end position="32"/>
    </location>
</feature>
<evidence type="ECO:0000256" key="1">
    <source>
        <dbReference type="ARBA" id="ARBA00022980"/>
    </source>
</evidence>
<evidence type="ECO:0000256" key="2">
    <source>
        <dbReference type="ARBA" id="ARBA00023274"/>
    </source>
</evidence>
<sequence length="125" mass="14070">MRARPTVLIGWICLAVVSAGILAFGLVVLVVPMGGDQPLYRADGLASVGLGLFGGLIALVPYRRLERWAWWALWFYPLFWMAHLLWRLPPGNDHIHQVVFIALSLIGLLLPLRVFFPRRPNSATR</sequence>
<evidence type="ECO:0000256" key="3">
    <source>
        <dbReference type="SAM" id="Phobius"/>
    </source>
</evidence>
<dbReference type="AlphaFoldDB" id="A0A6L9XTT0"/>
<feature type="transmembrane region" description="Helical" evidence="3">
    <location>
        <begin position="44"/>
        <end position="61"/>
    </location>
</feature>
<gene>
    <name evidence="4" type="ORF">G3T36_02715</name>
</gene>
<reference evidence="4 5" key="1">
    <citation type="journal article" date="2014" name="J. Microbiol.">
        <title>Diaminobutyricibacter tongyongensis gen. nov., sp. nov. and Homoserinibacter gongjuensis gen. nov., sp. nov. belong to the family Microbacteriaceae.</title>
        <authorList>
            <person name="Kim S.J."/>
            <person name="Ahn J.H."/>
            <person name="Weon H.Y."/>
            <person name="Hamada M."/>
            <person name="Suzuki K."/>
            <person name="Kwon S.W."/>
        </authorList>
    </citation>
    <scope>NUCLEOTIDE SEQUENCE [LARGE SCALE GENOMIC DNA]</scope>
    <source>
        <strain evidence="4 5">NBRC 108724</strain>
    </source>
</reference>
<keyword evidence="2" id="KW-0687">Ribonucleoprotein</keyword>
<keyword evidence="1" id="KW-0689">Ribosomal protein</keyword>
<evidence type="ECO:0000313" key="4">
    <source>
        <dbReference type="EMBL" id="NEN04773.1"/>
    </source>
</evidence>
<dbReference type="GO" id="GO:1990904">
    <property type="term" value="C:ribonucleoprotein complex"/>
    <property type="evidence" value="ECO:0007669"/>
    <property type="project" value="UniProtKB-KW"/>
</dbReference>
<dbReference type="InterPro" id="IPR006032">
    <property type="entry name" value="Ribosomal_uS12"/>
</dbReference>
<keyword evidence="3" id="KW-0472">Membrane</keyword>
<dbReference type="GO" id="GO:0003735">
    <property type="term" value="F:structural constituent of ribosome"/>
    <property type="evidence" value="ECO:0007669"/>
    <property type="project" value="InterPro"/>
</dbReference>
<keyword evidence="3" id="KW-0812">Transmembrane</keyword>
<name>A0A6L9XTT0_9MICO</name>
<dbReference type="EMBL" id="JAAGWY010000001">
    <property type="protein sequence ID" value="NEN04773.1"/>
    <property type="molecule type" value="Genomic_DNA"/>
</dbReference>
<dbReference type="RefSeq" id="WP_163287870.1">
    <property type="nucleotide sequence ID" value="NZ_JAAGWY010000001.1"/>
</dbReference>
<accession>A0A6L9XTT0</accession>
<keyword evidence="5" id="KW-1185">Reference proteome</keyword>
<organism evidence="4 5">
    <name type="scientific">Leifsonia tongyongensis</name>
    <dbReference type="NCBI Taxonomy" id="1268043"/>
    <lineage>
        <taxon>Bacteria</taxon>
        <taxon>Bacillati</taxon>
        <taxon>Actinomycetota</taxon>
        <taxon>Actinomycetes</taxon>
        <taxon>Micrococcales</taxon>
        <taxon>Microbacteriaceae</taxon>
        <taxon>Leifsonia</taxon>
    </lineage>
</organism>
<evidence type="ECO:0000313" key="5">
    <source>
        <dbReference type="Proteomes" id="UP000474967"/>
    </source>
</evidence>
<proteinExistence type="predicted"/>